<dbReference type="InterPro" id="IPR027417">
    <property type="entry name" value="P-loop_NTPase"/>
</dbReference>
<dbReference type="Gene3D" id="3.40.50.300">
    <property type="entry name" value="P-loop containing nucleotide triphosphate hydrolases"/>
    <property type="match status" value="1"/>
</dbReference>
<dbReference type="AlphaFoldDB" id="A0A9Y1FLW7"/>
<dbReference type="SMART" id="SM00173">
    <property type="entry name" value="RAS"/>
    <property type="match status" value="1"/>
</dbReference>
<dbReference type="PROSITE" id="PS51421">
    <property type="entry name" value="RAS"/>
    <property type="match status" value="1"/>
</dbReference>
<dbReference type="InterPro" id="IPR005225">
    <property type="entry name" value="Small_GTP-bd"/>
</dbReference>
<dbReference type="NCBIfam" id="TIGR00231">
    <property type="entry name" value="small_GTP"/>
    <property type="match status" value="1"/>
</dbReference>
<dbReference type="FunFam" id="3.40.50.300:FF:001447">
    <property type="entry name" value="Ras-related protein Rab-1B"/>
    <property type="match status" value="1"/>
</dbReference>
<dbReference type="GO" id="GO:0003924">
    <property type="term" value="F:GTPase activity"/>
    <property type="evidence" value="ECO:0007669"/>
    <property type="project" value="InterPro"/>
</dbReference>
<dbReference type="PROSITE" id="PS51419">
    <property type="entry name" value="RAB"/>
    <property type="match status" value="1"/>
</dbReference>
<proteinExistence type="predicted"/>
<dbReference type="InterPro" id="IPR001806">
    <property type="entry name" value="Small_GTPase"/>
</dbReference>
<dbReference type="SMART" id="SM00176">
    <property type="entry name" value="RAN"/>
    <property type="match status" value="1"/>
</dbReference>
<dbReference type="EMBL" id="CP084166">
    <property type="protein sequence ID" value="UJG41264.1"/>
    <property type="molecule type" value="Genomic_DNA"/>
</dbReference>
<dbReference type="Proteomes" id="UP001201020">
    <property type="component" value="Chromosome"/>
</dbReference>
<dbReference type="PRINTS" id="PR00449">
    <property type="entry name" value="RASTRNSFRMNG"/>
</dbReference>
<dbReference type="PANTHER" id="PTHR47978">
    <property type="match status" value="1"/>
</dbReference>
<evidence type="ECO:0000313" key="2">
    <source>
        <dbReference type="EMBL" id="UJG41264.1"/>
    </source>
</evidence>
<protein>
    <submittedName>
        <fullName evidence="2">GTP-binding protein</fullName>
    </submittedName>
</protein>
<dbReference type="CDD" id="cd00154">
    <property type="entry name" value="Rab"/>
    <property type="match status" value="1"/>
</dbReference>
<name>A0A9Y1FLW7_9ARCH</name>
<dbReference type="PROSITE" id="PS51420">
    <property type="entry name" value="RHO"/>
    <property type="match status" value="1"/>
</dbReference>
<accession>A0A9Y1FLW7</accession>
<dbReference type="SUPFAM" id="SSF52540">
    <property type="entry name" value="P-loop containing nucleoside triphosphate hydrolases"/>
    <property type="match status" value="1"/>
</dbReference>
<gene>
    <name evidence="2" type="ORF">K9W45_02090</name>
</gene>
<sequence>MKKVQRIFKVSLLGEGAVGKTSLRRRYLGETFESGYAMTVGADFAVKKMLLNNIEYTLQIWDLAGQQRFSAVREVYYRGTSGALLVFDISRPETYELLPNWIHELIKNNKNKIVPMLLIGNKSDLRDSTPNAVPYEYAADYAKSLSNWSGFEVPYIETSAKTGENVERAFITLIENIVKFFEVNSI</sequence>
<evidence type="ECO:0000256" key="1">
    <source>
        <dbReference type="ARBA" id="ARBA00022741"/>
    </source>
</evidence>
<organism evidence="2">
    <name type="scientific">Candidatus Heimdallarchaeum aukensis</name>
    <dbReference type="NCBI Taxonomy" id="2876573"/>
    <lineage>
        <taxon>Archaea</taxon>
        <taxon>Promethearchaeati</taxon>
        <taxon>Candidatus Heimdallarchaeota</taxon>
        <taxon>Candidatus Heimdallarchaeia (ex Rinke et al. 2021) (nom. nud.)</taxon>
        <taxon>Candidatus Heimdallarchaeales</taxon>
        <taxon>Candidatus Heimdallarchaeaceae</taxon>
        <taxon>Candidatus Heimdallarchaeum</taxon>
    </lineage>
</organism>
<keyword evidence="1" id="KW-0547">Nucleotide-binding</keyword>
<dbReference type="SMART" id="SM00175">
    <property type="entry name" value="RAB"/>
    <property type="match status" value="1"/>
</dbReference>
<reference evidence="2" key="1">
    <citation type="journal article" date="2022" name="Nat. Microbiol.">
        <title>Unique mobile elements and scalable gene flow at the prokaryote-eukaryote boundary revealed by circularized Asgard archaea genomes.</title>
        <authorList>
            <person name="Wu F."/>
            <person name="Speth D.R."/>
            <person name="Philosof A."/>
            <person name="Cremiere A."/>
            <person name="Narayanan A."/>
            <person name="Barco R.A."/>
            <person name="Connon S.A."/>
            <person name="Amend J.P."/>
            <person name="Antoshechkin I.A."/>
            <person name="Orphan V.J."/>
        </authorList>
    </citation>
    <scope>NUCLEOTIDE SEQUENCE</scope>
    <source>
        <strain evidence="2">PM71</strain>
    </source>
</reference>
<dbReference type="SMART" id="SM00174">
    <property type="entry name" value="RHO"/>
    <property type="match status" value="1"/>
</dbReference>
<dbReference type="GO" id="GO:0005525">
    <property type="term" value="F:GTP binding"/>
    <property type="evidence" value="ECO:0007669"/>
    <property type="project" value="InterPro"/>
</dbReference>
<dbReference type="Pfam" id="PF00071">
    <property type="entry name" value="Ras"/>
    <property type="match status" value="1"/>
</dbReference>